<dbReference type="KEGG" id="sgrg:L0C25_20505"/>
<keyword evidence="2" id="KW-0378">Hydrolase</keyword>
<protein>
    <submittedName>
        <fullName evidence="4">Transglycosylase family protein</fullName>
    </submittedName>
</protein>
<reference evidence="4" key="1">
    <citation type="submission" date="2022-01" db="EMBL/GenBank/DDBJ databases">
        <title>Nocardioidaceae gen. sp. A5X3R13.</title>
        <authorList>
            <person name="Lopez Marin M.A."/>
            <person name="Uhlik O."/>
        </authorList>
    </citation>
    <scope>NUCLEOTIDE SEQUENCE</scope>
    <source>
        <strain evidence="4">A5X3R13</strain>
    </source>
</reference>
<accession>A0AA46TGU3</accession>
<dbReference type="AlphaFoldDB" id="A0AA46TGU3"/>
<dbReference type="Proteomes" id="UP001164390">
    <property type="component" value="Chromosome"/>
</dbReference>
<dbReference type="RefSeq" id="WP_271633645.1">
    <property type="nucleotide sequence ID" value="NZ_CP094970.1"/>
</dbReference>
<dbReference type="InterPro" id="IPR010618">
    <property type="entry name" value="RPF"/>
</dbReference>
<feature type="domain" description="Resuscitation-promoting factor core lysozyme-like" evidence="3">
    <location>
        <begin position="42"/>
        <end position="116"/>
    </location>
</feature>
<gene>
    <name evidence="4" type="ORF">L0C25_20505</name>
</gene>
<dbReference type="Gene3D" id="1.10.530.10">
    <property type="match status" value="1"/>
</dbReference>
<proteinExistence type="inferred from homology"/>
<keyword evidence="5" id="KW-1185">Reference proteome</keyword>
<name>A0AA46TGU3_9ACTN</name>
<dbReference type="EMBL" id="CP094970">
    <property type="protein sequence ID" value="UYM04881.1"/>
    <property type="molecule type" value="Genomic_DNA"/>
</dbReference>
<organism evidence="4 5">
    <name type="scientific">Solicola gregarius</name>
    <dbReference type="NCBI Taxonomy" id="2908642"/>
    <lineage>
        <taxon>Bacteria</taxon>
        <taxon>Bacillati</taxon>
        <taxon>Actinomycetota</taxon>
        <taxon>Actinomycetes</taxon>
        <taxon>Propionibacteriales</taxon>
        <taxon>Nocardioidaceae</taxon>
        <taxon>Solicola</taxon>
    </lineage>
</organism>
<comment type="similarity">
    <text evidence="1">Belongs to the transglycosylase family. Rpf subfamily.</text>
</comment>
<dbReference type="SUPFAM" id="SSF53955">
    <property type="entry name" value="Lysozyme-like"/>
    <property type="match status" value="1"/>
</dbReference>
<evidence type="ECO:0000259" key="3">
    <source>
        <dbReference type="Pfam" id="PF06737"/>
    </source>
</evidence>
<dbReference type="InterPro" id="IPR023346">
    <property type="entry name" value="Lysozyme-like_dom_sf"/>
</dbReference>
<dbReference type="Pfam" id="PF06737">
    <property type="entry name" value="Transglycosylas"/>
    <property type="match status" value="1"/>
</dbReference>
<sequence length="171" mass="18510">MSSTVSRNHSGMRRSVRVVSSTLAVGALVAGTMAVTTTTADAAKNRTWNRLAQCESGGRWHINSTYDGGLQFSPSTWRGYGGGKFAPYAYKAKRWEQIAIAQRVLRGQGWGAWPACSASLGLDHSDAVAPWEGRPRKVIKSFSGKNHGSANLYLHSMSGKKHKASAFTPLR</sequence>
<evidence type="ECO:0000313" key="5">
    <source>
        <dbReference type="Proteomes" id="UP001164390"/>
    </source>
</evidence>
<evidence type="ECO:0000313" key="4">
    <source>
        <dbReference type="EMBL" id="UYM04881.1"/>
    </source>
</evidence>
<evidence type="ECO:0000256" key="1">
    <source>
        <dbReference type="ARBA" id="ARBA00010830"/>
    </source>
</evidence>
<evidence type="ECO:0000256" key="2">
    <source>
        <dbReference type="ARBA" id="ARBA00022801"/>
    </source>
</evidence>
<dbReference type="CDD" id="cd13925">
    <property type="entry name" value="RPF"/>
    <property type="match status" value="1"/>
</dbReference>
<dbReference type="GO" id="GO:0016787">
    <property type="term" value="F:hydrolase activity"/>
    <property type="evidence" value="ECO:0007669"/>
    <property type="project" value="UniProtKB-KW"/>
</dbReference>